<dbReference type="PROSITE" id="PS51472">
    <property type="entry name" value="RRM_NUP35"/>
    <property type="match status" value="1"/>
</dbReference>
<keyword evidence="2 8" id="KW-0813">Transport</keyword>
<dbReference type="CDD" id="cd12721">
    <property type="entry name" value="RRM_Nup53p_fungi"/>
    <property type="match status" value="1"/>
</dbReference>
<dbReference type="GO" id="GO:0006999">
    <property type="term" value="P:nuclear pore organization"/>
    <property type="evidence" value="ECO:0007669"/>
    <property type="project" value="TreeGrafter"/>
</dbReference>
<name>A0A1G4MAN5_LACFM</name>
<comment type="subcellular location">
    <subcellularLocation>
        <location evidence="1">Nucleus</location>
        <location evidence="1">Nuclear pore complex</location>
    </subcellularLocation>
</comment>
<feature type="region of interest" description="Disordered" evidence="9">
    <location>
        <begin position="1"/>
        <end position="113"/>
    </location>
</feature>
<dbReference type="GO" id="GO:0051028">
    <property type="term" value="P:mRNA transport"/>
    <property type="evidence" value="ECO:0007669"/>
    <property type="project" value="UniProtKB-UniRule"/>
</dbReference>
<feature type="compositionally biased region" description="Low complexity" evidence="9">
    <location>
        <begin position="24"/>
        <end position="41"/>
    </location>
</feature>
<dbReference type="GO" id="GO:0003676">
    <property type="term" value="F:nucleic acid binding"/>
    <property type="evidence" value="ECO:0007669"/>
    <property type="project" value="InterPro"/>
</dbReference>
<keyword evidence="7 8" id="KW-0539">Nucleus</keyword>
<organism evidence="11 12">
    <name type="scientific">Lachancea fermentati</name>
    <name type="common">Zygosaccharomyces fermentati</name>
    <dbReference type="NCBI Taxonomy" id="4955"/>
    <lineage>
        <taxon>Eukaryota</taxon>
        <taxon>Fungi</taxon>
        <taxon>Dikarya</taxon>
        <taxon>Ascomycota</taxon>
        <taxon>Saccharomycotina</taxon>
        <taxon>Saccharomycetes</taxon>
        <taxon>Saccharomycetales</taxon>
        <taxon>Saccharomycetaceae</taxon>
        <taxon>Lachancea</taxon>
    </lineage>
</organism>
<evidence type="ECO:0000256" key="1">
    <source>
        <dbReference type="ARBA" id="ARBA00004567"/>
    </source>
</evidence>
<feature type="domain" description="RRM Nup35-type" evidence="10">
    <location>
        <begin position="223"/>
        <end position="333"/>
    </location>
</feature>
<keyword evidence="6 8" id="KW-0906">Nuclear pore complex</keyword>
<evidence type="ECO:0000256" key="6">
    <source>
        <dbReference type="ARBA" id="ARBA00023132"/>
    </source>
</evidence>
<keyword evidence="5" id="KW-0811">Translocation</keyword>
<dbReference type="GO" id="GO:0044615">
    <property type="term" value="C:nuclear pore nuclear basket"/>
    <property type="evidence" value="ECO:0007669"/>
    <property type="project" value="TreeGrafter"/>
</dbReference>
<dbReference type="GO" id="GO:0044613">
    <property type="term" value="C:nuclear pore central transport channel"/>
    <property type="evidence" value="ECO:0007669"/>
    <property type="project" value="TreeGrafter"/>
</dbReference>
<feature type="compositionally biased region" description="Polar residues" evidence="9">
    <location>
        <begin position="1"/>
        <end position="20"/>
    </location>
</feature>
<dbReference type="AlphaFoldDB" id="A0A1G4MAN5"/>
<dbReference type="PANTHER" id="PTHR21527">
    <property type="entry name" value="NUCLEOPORIN NUP35"/>
    <property type="match status" value="1"/>
</dbReference>
<dbReference type="PANTHER" id="PTHR21527:SF6">
    <property type="entry name" value="NUCLEOPORIN NUP35"/>
    <property type="match status" value="1"/>
</dbReference>
<feature type="compositionally biased region" description="Polar residues" evidence="9">
    <location>
        <begin position="42"/>
        <end position="63"/>
    </location>
</feature>
<dbReference type="Proteomes" id="UP000190831">
    <property type="component" value="Chromosome D"/>
</dbReference>
<dbReference type="GO" id="GO:0017056">
    <property type="term" value="F:structural constituent of nuclear pore"/>
    <property type="evidence" value="ECO:0007669"/>
    <property type="project" value="TreeGrafter"/>
</dbReference>
<dbReference type="GO" id="GO:0005543">
    <property type="term" value="F:phospholipid binding"/>
    <property type="evidence" value="ECO:0007669"/>
    <property type="project" value="TreeGrafter"/>
</dbReference>
<evidence type="ECO:0000259" key="10">
    <source>
        <dbReference type="PROSITE" id="PS51472"/>
    </source>
</evidence>
<dbReference type="SUPFAM" id="SSF54928">
    <property type="entry name" value="RNA-binding domain, RBD"/>
    <property type="match status" value="1"/>
</dbReference>
<dbReference type="InterPro" id="IPR012677">
    <property type="entry name" value="Nucleotide-bd_a/b_plait_sf"/>
</dbReference>
<sequence>MSSIFGSSNQSSENRFSNLMVNFPQQQQQQNQTNSSIPSSQEQARAQSLMISDGTNQSFQQPLDENKPSWFNNPRKRTIPQAIVKRSTKPSSSDTSSTNGNSTSSSTTRSGFGAITFGSRKSANVFNPANPKADGSDSLASSILIDSNEAPPTKTLYDWQREDEFGSTVPLHHPDDIVKNTTFGLNRTAEPTMRNVFDKTDTVLPSTHEANQKKQATASSANSGNESAVLVFGYPESISNQVIIHFSKFGNILEDFEVLRGASGINAATLRLRRKHANDNKIHRKYPIFTGDGWIKLTYDSPSSALRALQENGIVYGGCLIGCVPYSKNAVEQLASCKIDKTEDIGATNFSTPLALPTSINGFSGGKQEDNGNEPSLMEAANTSDQKRFNLSTQHLDIKDGKTLFVTNVNNSGNNQNFLKTLEEKMKEQNDGKHKSNGVLGVVNNWLFGWNDL</sequence>
<dbReference type="Gene3D" id="3.30.70.330">
    <property type="match status" value="1"/>
</dbReference>
<evidence type="ECO:0000256" key="9">
    <source>
        <dbReference type="SAM" id="MobiDB-lite"/>
    </source>
</evidence>
<reference evidence="11 12" key="1">
    <citation type="submission" date="2016-03" db="EMBL/GenBank/DDBJ databases">
        <authorList>
            <person name="Devillers H."/>
        </authorList>
    </citation>
    <scope>NUCLEOTIDE SEQUENCE [LARGE SCALE GENOMIC DNA]</scope>
    <source>
        <strain evidence="11">CBS 6772</strain>
    </source>
</reference>
<evidence type="ECO:0000313" key="12">
    <source>
        <dbReference type="Proteomes" id="UP000190831"/>
    </source>
</evidence>
<dbReference type="InterPro" id="IPR035979">
    <property type="entry name" value="RBD_domain_sf"/>
</dbReference>
<evidence type="ECO:0000256" key="5">
    <source>
        <dbReference type="ARBA" id="ARBA00023010"/>
    </source>
</evidence>
<dbReference type="Pfam" id="PF05172">
    <property type="entry name" value="RRM_Nup35"/>
    <property type="match status" value="1"/>
</dbReference>
<evidence type="ECO:0000256" key="2">
    <source>
        <dbReference type="ARBA" id="ARBA00022448"/>
    </source>
</evidence>
<evidence type="ECO:0000256" key="4">
    <source>
        <dbReference type="ARBA" id="ARBA00022927"/>
    </source>
</evidence>
<feature type="compositionally biased region" description="Low complexity" evidence="9">
    <location>
        <begin position="89"/>
        <end position="111"/>
    </location>
</feature>
<dbReference type="GO" id="GO:0006607">
    <property type="term" value="P:NLS-bearing protein import into nucleus"/>
    <property type="evidence" value="ECO:0007669"/>
    <property type="project" value="TreeGrafter"/>
</dbReference>
<evidence type="ECO:0000256" key="8">
    <source>
        <dbReference type="PROSITE-ProRule" id="PRU00804"/>
    </source>
</evidence>
<evidence type="ECO:0000313" key="11">
    <source>
        <dbReference type="EMBL" id="SCW00908.1"/>
    </source>
</evidence>
<accession>A0A1G4MAN5</accession>
<keyword evidence="12" id="KW-1185">Reference proteome</keyword>
<dbReference type="InterPro" id="IPR007846">
    <property type="entry name" value="RRM_NUP35_dom"/>
</dbReference>
<dbReference type="EMBL" id="LT598492">
    <property type="protein sequence ID" value="SCW00908.1"/>
    <property type="molecule type" value="Genomic_DNA"/>
</dbReference>
<gene>
    <name evidence="11" type="ORF">LAFE_0D00782G</name>
</gene>
<keyword evidence="4" id="KW-0653">Protein transport</keyword>
<protein>
    <submittedName>
        <fullName evidence="11">LAFE_0D00782g1_1</fullName>
    </submittedName>
</protein>
<evidence type="ECO:0000256" key="3">
    <source>
        <dbReference type="ARBA" id="ARBA00022816"/>
    </source>
</evidence>
<dbReference type="OMA" id="WIKLTYD"/>
<proteinExistence type="predicted"/>
<dbReference type="OrthoDB" id="1733656at2759"/>
<dbReference type="STRING" id="4955.A0A1G4MAN5"/>
<evidence type="ECO:0000256" key="7">
    <source>
        <dbReference type="ARBA" id="ARBA00023242"/>
    </source>
</evidence>
<keyword evidence="3 8" id="KW-0509">mRNA transport</keyword>